<comment type="caution">
    <text evidence="2">The sequence shown here is derived from an EMBL/GenBank/DDBJ whole genome shotgun (WGS) entry which is preliminary data.</text>
</comment>
<dbReference type="EMBL" id="JARPXM010000007">
    <property type="protein sequence ID" value="MDT2538321.1"/>
    <property type="molecule type" value="Genomic_DNA"/>
</dbReference>
<dbReference type="InterPro" id="IPR045865">
    <property type="entry name" value="ACT-like_dom_sf"/>
</dbReference>
<evidence type="ECO:0000313" key="2">
    <source>
        <dbReference type="EMBL" id="MDT2538321.1"/>
    </source>
</evidence>
<dbReference type="Gene3D" id="3.30.2130.10">
    <property type="entry name" value="VC0802-like"/>
    <property type="match status" value="1"/>
</dbReference>
<accession>A0AAW8SW35</accession>
<organism evidence="2 3">
    <name type="scientific">Enterococcus raffinosus</name>
    <dbReference type="NCBI Taxonomy" id="71452"/>
    <lineage>
        <taxon>Bacteria</taxon>
        <taxon>Bacillati</taxon>
        <taxon>Bacillota</taxon>
        <taxon>Bacilli</taxon>
        <taxon>Lactobacillales</taxon>
        <taxon>Enterococcaceae</taxon>
        <taxon>Enterococcus</taxon>
    </lineage>
</organism>
<name>A0AAW8SW35_9ENTE</name>
<dbReference type="CDD" id="cd04868">
    <property type="entry name" value="ACT_AK-like"/>
    <property type="match status" value="1"/>
</dbReference>
<reference evidence="2" key="1">
    <citation type="submission" date="2023-03" db="EMBL/GenBank/DDBJ databases">
        <authorList>
            <person name="Shen W."/>
            <person name="Cai J."/>
        </authorList>
    </citation>
    <scope>NUCLEOTIDE SEQUENCE</scope>
    <source>
        <strain evidence="2">B646-2</strain>
    </source>
</reference>
<dbReference type="InterPro" id="IPR016540">
    <property type="entry name" value="UCP008459"/>
</dbReference>
<dbReference type="RefSeq" id="WP_010745685.1">
    <property type="nucleotide sequence ID" value="NZ_CABLCA010000045.1"/>
</dbReference>
<dbReference type="InterPro" id="IPR027795">
    <property type="entry name" value="CASTOR_ACT_dom"/>
</dbReference>
<sequence length="121" mass="13415">MKLVPLPQELSVYQVSDFSQVDFTQQPLFIGRTDEENSIVSATANVPSETIKREDGWRAFKIEGVLDFSLVGILAKIATVLAEAYISIFAVSTFNTDYLLIKMEKYEAAVSVLTQAGYTVL</sequence>
<dbReference type="SUPFAM" id="SSF55021">
    <property type="entry name" value="ACT-like"/>
    <property type="match status" value="2"/>
</dbReference>
<gene>
    <name evidence="2" type="ORF">P7D78_09305</name>
</gene>
<dbReference type="Pfam" id="PF13840">
    <property type="entry name" value="ACT_7"/>
    <property type="match status" value="1"/>
</dbReference>
<dbReference type="Proteomes" id="UP001249240">
    <property type="component" value="Unassembled WGS sequence"/>
</dbReference>
<proteinExistence type="predicted"/>
<evidence type="ECO:0000259" key="1">
    <source>
        <dbReference type="Pfam" id="PF13840"/>
    </source>
</evidence>
<dbReference type="AlphaFoldDB" id="A0AAW8SW35"/>
<evidence type="ECO:0000313" key="3">
    <source>
        <dbReference type="Proteomes" id="UP001249240"/>
    </source>
</evidence>
<protein>
    <submittedName>
        <fullName evidence="2">ACT domain-containing protein</fullName>
    </submittedName>
</protein>
<feature type="domain" description="CASTOR ACT" evidence="1">
    <location>
        <begin position="54"/>
        <end position="114"/>
    </location>
</feature>
<dbReference type="PIRSF" id="PIRSF008459">
    <property type="entry name" value="UCP008459"/>
    <property type="match status" value="1"/>
</dbReference>